<dbReference type="SUPFAM" id="SSF52833">
    <property type="entry name" value="Thioredoxin-like"/>
    <property type="match status" value="1"/>
</dbReference>
<dbReference type="PROSITE" id="PS51352">
    <property type="entry name" value="THIOREDOXIN_2"/>
    <property type="match status" value="1"/>
</dbReference>
<feature type="domain" description="Thioredoxin" evidence="7">
    <location>
        <begin position="18"/>
        <end position="165"/>
    </location>
</feature>
<dbReference type="InterPro" id="IPR002065">
    <property type="entry name" value="TPX"/>
</dbReference>
<protein>
    <recommendedName>
        <fullName evidence="6">Thiol peroxidase</fullName>
        <shortName evidence="6">Tpx</shortName>
        <ecNumber evidence="6">1.11.1.24</ecNumber>
    </recommendedName>
    <alternativeName>
        <fullName evidence="6">Peroxiredoxin tpx</fullName>
        <shortName evidence="6">Prx</shortName>
    </alternativeName>
    <alternativeName>
        <fullName evidence="6">Thioredoxin peroxidase</fullName>
    </alternativeName>
    <alternativeName>
        <fullName evidence="6">Thioredoxin-dependent peroxiredoxin</fullName>
    </alternativeName>
</protein>
<dbReference type="NCBIfam" id="NF001808">
    <property type="entry name" value="PRK00522.1"/>
    <property type="match status" value="1"/>
</dbReference>
<evidence type="ECO:0000256" key="4">
    <source>
        <dbReference type="ARBA" id="ARBA00023157"/>
    </source>
</evidence>
<comment type="caution">
    <text evidence="8">The sequence shown here is derived from an EMBL/GenBank/DDBJ whole genome shotgun (WGS) entry which is preliminary data.</text>
</comment>
<evidence type="ECO:0000256" key="1">
    <source>
        <dbReference type="ARBA" id="ARBA00022559"/>
    </source>
</evidence>
<name>A0ABT7XM26_9NEIS</name>
<accession>A0ABT7XM26</accession>
<dbReference type="PANTHER" id="PTHR43110:SF1">
    <property type="entry name" value="THIOL PEROXIDASE"/>
    <property type="match status" value="1"/>
</dbReference>
<evidence type="ECO:0000313" key="8">
    <source>
        <dbReference type="EMBL" id="MDN0074827.1"/>
    </source>
</evidence>
<evidence type="ECO:0000256" key="2">
    <source>
        <dbReference type="ARBA" id="ARBA00022862"/>
    </source>
</evidence>
<evidence type="ECO:0000256" key="6">
    <source>
        <dbReference type="HAMAP-Rule" id="MF_00269"/>
    </source>
</evidence>
<dbReference type="PANTHER" id="PTHR43110">
    <property type="entry name" value="THIOL PEROXIDASE"/>
    <property type="match status" value="1"/>
</dbReference>
<dbReference type="GO" id="GO:0004601">
    <property type="term" value="F:peroxidase activity"/>
    <property type="evidence" value="ECO:0007669"/>
    <property type="project" value="UniProtKB-KW"/>
</dbReference>
<dbReference type="RefSeq" id="WP_289829406.1">
    <property type="nucleotide sequence ID" value="NZ_JAUEDK010000010.1"/>
</dbReference>
<keyword evidence="4 6" id="KW-1015">Disulfide bond</keyword>
<dbReference type="InterPro" id="IPR050455">
    <property type="entry name" value="Tpx_Peroxidase_subfamily"/>
</dbReference>
<evidence type="ECO:0000256" key="3">
    <source>
        <dbReference type="ARBA" id="ARBA00023002"/>
    </source>
</evidence>
<sequence>MASVTLKGTPLEIIGNLPAVGSKAPAFTLTGGDLADVSLESFAGKKLVLNIFPSIDTPTCATSVRKFNEKAAALANTVVLCISADLPFAQGRFCGAEGIANVKTLSTFRSPGFDEAYGVKFAGGPLRGLTARAVVVLDEQGVVKHTELVGEVADEPNYDAALAAL</sequence>
<dbReference type="InterPro" id="IPR013740">
    <property type="entry name" value="Redoxin"/>
</dbReference>
<dbReference type="CDD" id="cd03014">
    <property type="entry name" value="PRX_Atyp2cys"/>
    <property type="match status" value="1"/>
</dbReference>
<proteinExistence type="inferred from homology"/>
<reference evidence="8" key="1">
    <citation type="submission" date="2023-06" db="EMBL/GenBank/DDBJ databases">
        <authorList>
            <person name="Zhang S."/>
        </authorList>
    </citation>
    <scope>NUCLEOTIDE SEQUENCE</scope>
    <source>
        <strain evidence="8">SG2303</strain>
    </source>
</reference>
<dbReference type="Pfam" id="PF08534">
    <property type="entry name" value="Redoxin"/>
    <property type="match status" value="1"/>
</dbReference>
<comment type="similarity">
    <text evidence="6">Belongs to the peroxiredoxin family. Tpx subfamily.</text>
</comment>
<dbReference type="InterPro" id="IPR036249">
    <property type="entry name" value="Thioredoxin-like_sf"/>
</dbReference>
<feature type="disulfide bond" description="Redox-active" evidence="6">
    <location>
        <begin position="60"/>
        <end position="94"/>
    </location>
</feature>
<dbReference type="Gene3D" id="3.40.30.10">
    <property type="entry name" value="Glutaredoxin"/>
    <property type="match status" value="1"/>
</dbReference>
<keyword evidence="5 6" id="KW-0676">Redox-active center</keyword>
<comment type="subunit">
    <text evidence="6">Homodimer.</text>
</comment>
<gene>
    <name evidence="6 8" type="primary">tpx</name>
    <name evidence="8" type="ORF">QU481_07965</name>
</gene>
<evidence type="ECO:0000259" key="7">
    <source>
        <dbReference type="PROSITE" id="PS51352"/>
    </source>
</evidence>
<dbReference type="HAMAP" id="MF_00269">
    <property type="entry name" value="Tpx"/>
    <property type="match status" value="1"/>
</dbReference>
<dbReference type="EMBL" id="JAUEDK010000010">
    <property type="protein sequence ID" value="MDN0074827.1"/>
    <property type="molecule type" value="Genomic_DNA"/>
</dbReference>
<keyword evidence="1 6" id="KW-0575">Peroxidase</keyword>
<evidence type="ECO:0000256" key="5">
    <source>
        <dbReference type="ARBA" id="ARBA00023284"/>
    </source>
</evidence>
<feature type="active site" description="Cysteine sulfenic acid (-SOH) intermediate" evidence="6">
    <location>
        <position position="60"/>
    </location>
</feature>
<comment type="catalytic activity">
    <reaction evidence="6">
        <text>a hydroperoxide + [thioredoxin]-dithiol = an alcohol + [thioredoxin]-disulfide + H2O</text>
        <dbReference type="Rhea" id="RHEA:62620"/>
        <dbReference type="Rhea" id="RHEA-COMP:10698"/>
        <dbReference type="Rhea" id="RHEA-COMP:10700"/>
        <dbReference type="ChEBI" id="CHEBI:15377"/>
        <dbReference type="ChEBI" id="CHEBI:29950"/>
        <dbReference type="ChEBI" id="CHEBI:30879"/>
        <dbReference type="ChEBI" id="CHEBI:35924"/>
        <dbReference type="ChEBI" id="CHEBI:50058"/>
        <dbReference type="EC" id="1.11.1.24"/>
    </reaction>
</comment>
<comment type="miscellaneous">
    <text evidence="6">The active site is a conserved redox-active cysteine residue, the peroxidatic cysteine (C(P)), which makes the nucleophilic attack on the peroxide substrate. The peroxide oxidizes the C(P)-SH to cysteine sulfenic acid (C(P)-SOH), which then reacts with another cysteine residue, the resolving cysteine (C(R)), to form a disulfide bridge. The disulfide is subsequently reduced by an appropriate electron donor to complete the catalytic cycle. In this atypical 2-Cys peroxiredoxin, C(R) is present in the same subunit to form an intramolecular disulfide. The disulfide is subsequently reduced by thioredoxin.</text>
</comment>
<dbReference type="EC" id="1.11.1.24" evidence="6"/>
<comment type="function">
    <text evidence="6">Thiol-specific peroxidase that catalyzes the reduction of hydrogen peroxide and organic hydroperoxides to water and alcohols, respectively. Plays a role in cell protection against oxidative stress by detoxifying peroxides.</text>
</comment>
<dbReference type="Proteomes" id="UP001168540">
    <property type="component" value="Unassembled WGS sequence"/>
</dbReference>
<evidence type="ECO:0000313" key="9">
    <source>
        <dbReference type="Proteomes" id="UP001168540"/>
    </source>
</evidence>
<dbReference type="InterPro" id="IPR013766">
    <property type="entry name" value="Thioredoxin_domain"/>
</dbReference>
<organism evidence="8 9">
    <name type="scientific">Crenobacter oryzisoli</name>
    <dbReference type="NCBI Taxonomy" id="3056844"/>
    <lineage>
        <taxon>Bacteria</taxon>
        <taxon>Pseudomonadati</taxon>
        <taxon>Pseudomonadota</taxon>
        <taxon>Betaproteobacteria</taxon>
        <taxon>Neisseriales</taxon>
        <taxon>Neisseriaceae</taxon>
        <taxon>Crenobacter</taxon>
    </lineage>
</organism>
<keyword evidence="3 6" id="KW-0560">Oxidoreductase</keyword>
<dbReference type="PROSITE" id="PS01265">
    <property type="entry name" value="TPX"/>
    <property type="match status" value="1"/>
</dbReference>
<dbReference type="InterPro" id="IPR018219">
    <property type="entry name" value="Tpx_CS"/>
</dbReference>
<keyword evidence="2 6" id="KW-0049">Antioxidant</keyword>
<keyword evidence="9" id="KW-1185">Reference proteome</keyword>